<dbReference type="NCBIfam" id="TIGR01494">
    <property type="entry name" value="ATPase_P-type"/>
    <property type="match status" value="1"/>
</dbReference>
<sequence length="733" mass="77772">MSEQKVTLQVSGMTCAACSARIEKVVGKMEGVADANVNLTMERATVTFDQEKLTPQSIIMRIEKLGYGASELVEKQAGEPNELAEKAKKRQIGMLIFSAILSLPFLLVMFEMLGVSIAPDFLMNPWVQLALATPIQFVAGFGFYVGAFKALRNKSANMDVLVALGTSAAYFYSLWMILRGEHHVYFETSAIIITLILLGKLFEHLAKSRTSDAIKKLMNLQAKTARVVREGRELEVKIEDVIAGDVVLVRPGEKIPVDGTVLEGVSSVDESMLTGESIPVDKNPGDQVFGATLNKNGALRFTAEKVGKETALAQIITVVEEAQGSKAPIQRMADVISGIFVPIVVGIALLTFIIWYFFLQSGLHDALTIALMNATAVLVIACPCALGLATPTSIMVGTGKGAENGILFKGGEHLENLQKVNVILLDKTGTITKGKPAVTDLLVIGEQLASQDDLLRTAARAEKLSEHPLATAIVQAGAELGDLEDPERFEAITGRGVRAVVDARTVLIGTRRLMIEEGIDVASIEQMMEQLEAAGKTAMIVSVEGAVAGLVAVADTVKETSKEAIDSLKRMGLKVVMVTGDNLRTAQAIAAQVGVDEVLAEVLPEDKAAAVKRYKGAGSTVAMVGDGINDAPALVMADVGIAVGTGADVAIEAADVTLMGADLEGVVRAVRLSRATIGNIKQNLFWALAYNVVGIPIAAFGLLLPWVAGAAMAFSSVSVVLNALRLKRVKLDA</sequence>
<keyword evidence="20" id="KW-1185">Reference proteome</keyword>
<dbReference type="Gene3D" id="3.30.70.100">
    <property type="match status" value="1"/>
</dbReference>
<gene>
    <name evidence="19" type="ORF">ACFSOY_02395</name>
</gene>
<dbReference type="PROSITE" id="PS50846">
    <property type="entry name" value="HMA_2"/>
    <property type="match status" value="1"/>
</dbReference>
<dbReference type="InterPro" id="IPR023299">
    <property type="entry name" value="ATPase_P-typ_cyto_dom_N"/>
</dbReference>
<dbReference type="InterPro" id="IPR036412">
    <property type="entry name" value="HAD-like_sf"/>
</dbReference>
<feature type="transmembrane region" description="Helical" evidence="17">
    <location>
        <begin position="126"/>
        <end position="148"/>
    </location>
</feature>
<organism evidence="19 20">
    <name type="scientific">Tumebacillus lipolyticus</name>
    <dbReference type="NCBI Taxonomy" id="1280370"/>
    <lineage>
        <taxon>Bacteria</taxon>
        <taxon>Bacillati</taxon>
        <taxon>Bacillota</taxon>
        <taxon>Bacilli</taxon>
        <taxon>Bacillales</taxon>
        <taxon>Alicyclobacillaceae</taxon>
        <taxon>Tumebacillus</taxon>
    </lineage>
</organism>
<reference evidence="20" key="1">
    <citation type="journal article" date="2019" name="Int. J. Syst. Evol. Microbiol.">
        <title>The Global Catalogue of Microorganisms (GCM) 10K type strain sequencing project: providing services to taxonomists for standard genome sequencing and annotation.</title>
        <authorList>
            <consortium name="The Broad Institute Genomics Platform"/>
            <consortium name="The Broad Institute Genome Sequencing Center for Infectious Disease"/>
            <person name="Wu L."/>
            <person name="Ma J."/>
        </authorList>
    </citation>
    <scope>NUCLEOTIDE SEQUENCE [LARGE SCALE GENOMIC DNA]</scope>
    <source>
        <strain evidence="20">CGMCC 1.13574</strain>
    </source>
</reference>
<dbReference type="Proteomes" id="UP001597343">
    <property type="component" value="Unassembled WGS sequence"/>
</dbReference>
<dbReference type="InterPro" id="IPR023214">
    <property type="entry name" value="HAD_sf"/>
</dbReference>
<dbReference type="Pfam" id="PF00403">
    <property type="entry name" value="HMA"/>
    <property type="match status" value="1"/>
</dbReference>
<evidence type="ECO:0000256" key="4">
    <source>
        <dbReference type="ARBA" id="ARBA00022448"/>
    </source>
</evidence>
<evidence type="ECO:0000256" key="14">
    <source>
        <dbReference type="ARBA" id="ARBA00023065"/>
    </source>
</evidence>
<comment type="similarity">
    <text evidence="2 17">Belongs to the cation transport ATPase (P-type) (TC 3.A.3) family. Type IB subfamily.</text>
</comment>
<feature type="transmembrane region" description="Helical" evidence="17">
    <location>
        <begin position="184"/>
        <end position="202"/>
    </location>
</feature>
<evidence type="ECO:0000256" key="15">
    <source>
        <dbReference type="ARBA" id="ARBA00023136"/>
    </source>
</evidence>
<dbReference type="PRINTS" id="PR00119">
    <property type="entry name" value="CATATPASE"/>
</dbReference>
<evidence type="ECO:0000256" key="9">
    <source>
        <dbReference type="ARBA" id="ARBA00022796"/>
    </source>
</evidence>
<dbReference type="EC" id="7.2.2.8" evidence="3"/>
<dbReference type="PANTHER" id="PTHR43520:SF8">
    <property type="entry name" value="P-TYPE CU(+) TRANSPORTER"/>
    <property type="match status" value="1"/>
</dbReference>
<evidence type="ECO:0000256" key="17">
    <source>
        <dbReference type="RuleBase" id="RU362081"/>
    </source>
</evidence>
<keyword evidence="13" id="KW-0186">Copper</keyword>
<dbReference type="InterPro" id="IPR036163">
    <property type="entry name" value="HMA_dom_sf"/>
</dbReference>
<feature type="transmembrane region" description="Helical" evidence="17">
    <location>
        <begin position="335"/>
        <end position="358"/>
    </location>
</feature>
<dbReference type="InterPro" id="IPR008250">
    <property type="entry name" value="ATPase_P-typ_transduc_dom_A_sf"/>
</dbReference>
<proteinExistence type="inferred from homology"/>
<dbReference type="SFLD" id="SFLDS00003">
    <property type="entry name" value="Haloacid_Dehalogenase"/>
    <property type="match status" value="1"/>
</dbReference>
<feature type="transmembrane region" description="Helical" evidence="17">
    <location>
        <begin position="683"/>
        <end position="700"/>
    </location>
</feature>
<dbReference type="PROSITE" id="PS01047">
    <property type="entry name" value="HMA_1"/>
    <property type="match status" value="1"/>
</dbReference>
<dbReference type="EMBL" id="JBHUIO010000002">
    <property type="protein sequence ID" value="MFD2168869.1"/>
    <property type="molecule type" value="Genomic_DNA"/>
</dbReference>
<dbReference type="CDD" id="cd02094">
    <property type="entry name" value="P-type_ATPase_Cu-like"/>
    <property type="match status" value="1"/>
</dbReference>
<feature type="transmembrane region" description="Helical" evidence="17">
    <location>
        <begin position="370"/>
        <end position="390"/>
    </location>
</feature>
<evidence type="ECO:0000256" key="3">
    <source>
        <dbReference type="ARBA" id="ARBA00012517"/>
    </source>
</evidence>
<dbReference type="CDD" id="cd00371">
    <property type="entry name" value="HMA"/>
    <property type="match status" value="1"/>
</dbReference>
<evidence type="ECO:0000256" key="10">
    <source>
        <dbReference type="ARBA" id="ARBA00022840"/>
    </source>
</evidence>
<keyword evidence="17" id="KW-1003">Cell membrane</keyword>
<evidence type="ECO:0000256" key="11">
    <source>
        <dbReference type="ARBA" id="ARBA00022967"/>
    </source>
</evidence>
<evidence type="ECO:0000256" key="16">
    <source>
        <dbReference type="ARBA" id="ARBA00049289"/>
    </source>
</evidence>
<dbReference type="Gene3D" id="2.70.150.10">
    <property type="entry name" value="Calcium-transporting ATPase, cytoplasmic transduction domain A"/>
    <property type="match status" value="1"/>
</dbReference>
<evidence type="ECO:0000256" key="2">
    <source>
        <dbReference type="ARBA" id="ARBA00006024"/>
    </source>
</evidence>
<dbReference type="InterPro" id="IPR059000">
    <property type="entry name" value="ATPase_P-type_domA"/>
</dbReference>
<feature type="transmembrane region" description="Helical" evidence="17">
    <location>
        <begin position="92"/>
        <end position="114"/>
    </location>
</feature>
<dbReference type="SUPFAM" id="SSF55008">
    <property type="entry name" value="HMA, heavy metal-associated domain"/>
    <property type="match status" value="1"/>
</dbReference>
<evidence type="ECO:0000313" key="20">
    <source>
        <dbReference type="Proteomes" id="UP001597343"/>
    </source>
</evidence>
<evidence type="ECO:0000256" key="12">
    <source>
        <dbReference type="ARBA" id="ARBA00022989"/>
    </source>
</evidence>
<dbReference type="PRINTS" id="PR00942">
    <property type="entry name" value="CUATPASEI"/>
</dbReference>
<dbReference type="PANTHER" id="PTHR43520">
    <property type="entry name" value="ATP7, ISOFORM B"/>
    <property type="match status" value="1"/>
</dbReference>
<accession>A0ABW4ZU25</accession>
<evidence type="ECO:0000259" key="18">
    <source>
        <dbReference type="PROSITE" id="PS50846"/>
    </source>
</evidence>
<dbReference type="InterPro" id="IPR027256">
    <property type="entry name" value="P-typ_ATPase_IB"/>
</dbReference>
<dbReference type="SFLD" id="SFLDG00002">
    <property type="entry name" value="C1.7:_P-type_atpase_like"/>
    <property type="match status" value="1"/>
</dbReference>
<dbReference type="PRINTS" id="PR00943">
    <property type="entry name" value="CUATPASE"/>
</dbReference>
<comment type="catalytic activity">
    <reaction evidence="16">
        <text>Cu(+)(in) + ATP + H2O = Cu(+)(out) + ADP + phosphate + H(+)</text>
        <dbReference type="Rhea" id="RHEA:25792"/>
        <dbReference type="ChEBI" id="CHEBI:15377"/>
        <dbReference type="ChEBI" id="CHEBI:15378"/>
        <dbReference type="ChEBI" id="CHEBI:30616"/>
        <dbReference type="ChEBI" id="CHEBI:43474"/>
        <dbReference type="ChEBI" id="CHEBI:49552"/>
        <dbReference type="ChEBI" id="CHEBI:456216"/>
        <dbReference type="EC" id="7.2.2.8"/>
    </reaction>
</comment>
<dbReference type="SUPFAM" id="SSF56784">
    <property type="entry name" value="HAD-like"/>
    <property type="match status" value="1"/>
</dbReference>
<evidence type="ECO:0000256" key="1">
    <source>
        <dbReference type="ARBA" id="ARBA00004127"/>
    </source>
</evidence>
<keyword evidence="14" id="KW-0406">Ion transport</keyword>
<dbReference type="InterPro" id="IPR018303">
    <property type="entry name" value="ATPase_P-typ_P_site"/>
</dbReference>
<dbReference type="SFLD" id="SFLDF00027">
    <property type="entry name" value="p-type_atpase"/>
    <property type="match status" value="1"/>
</dbReference>
<keyword evidence="12 17" id="KW-1133">Transmembrane helix</keyword>
<evidence type="ECO:0000256" key="6">
    <source>
        <dbReference type="ARBA" id="ARBA00022692"/>
    </source>
</evidence>
<feature type="transmembrane region" description="Helical" evidence="17">
    <location>
        <begin position="160"/>
        <end position="178"/>
    </location>
</feature>
<dbReference type="Pfam" id="PF00122">
    <property type="entry name" value="E1-E2_ATPase"/>
    <property type="match status" value="1"/>
</dbReference>
<dbReference type="PROSITE" id="PS00154">
    <property type="entry name" value="ATPASE_E1_E2"/>
    <property type="match status" value="1"/>
</dbReference>
<dbReference type="InterPro" id="IPR006121">
    <property type="entry name" value="HMA_dom"/>
</dbReference>
<keyword evidence="15 17" id="KW-0472">Membrane</keyword>
<dbReference type="InterPro" id="IPR001757">
    <property type="entry name" value="P_typ_ATPase"/>
</dbReference>
<evidence type="ECO:0000256" key="13">
    <source>
        <dbReference type="ARBA" id="ARBA00023008"/>
    </source>
</evidence>
<keyword evidence="11" id="KW-1278">Translocase</keyword>
<dbReference type="InterPro" id="IPR023298">
    <property type="entry name" value="ATPase_P-typ_TM_dom_sf"/>
</dbReference>
<comment type="caution">
    <text evidence="19">The sequence shown here is derived from an EMBL/GenBank/DDBJ whole genome shotgun (WGS) entry which is preliminary data.</text>
</comment>
<dbReference type="InterPro" id="IPR044492">
    <property type="entry name" value="P_typ_ATPase_HD_dom"/>
</dbReference>
<dbReference type="NCBIfam" id="TIGR01511">
    <property type="entry name" value="ATPase-IB1_Cu"/>
    <property type="match status" value="1"/>
</dbReference>
<dbReference type="Pfam" id="PF00702">
    <property type="entry name" value="Hydrolase"/>
    <property type="match status" value="1"/>
</dbReference>
<keyword evidence="7 17" id="KW-0479">Metal-binding</keyword>
<comment type="subcellular location">
    <subcellularLocation>
        <location evidence="17">Cell membrane</location>
    </subcellularLocation>
    <subcellularLocation>
        <location evidence="1">Endomembrane system</location>
        <topology evidence="1">Multi-pass membrane protein</topology>
    </subcellularLocation>
</comment>
<evidence type="ECO:0000256" key="5">
    <source>
        <dbReference type="ARBA" id="ARBA00022553"/>
    </source>
</evidence>
<name>A0ABW4ZU25_9BACL</name>
<evidence type="ECO:0000256" key="7">
    <source>
        <dbReference type="ARBA" id="ARBA00022723"/>
    </source>
</evidence>
<dbReference type="SUPFAM" id="SSF81665">
    <property type="entry name" value="Calcium ATPase, transmembrane domain M"/>
    <property type="match status" value="1"/>
</dbReference>
<feature type="domain" description="HMA" evidence="18">
    <location>
        <begin position="4"/>
        <end position="70"/>
    </location>
</feature>
<dbReference type="RefSeq" id="WP_386043927.1">
    <property type="nucleotide sequence ID" value="NZ_JBHUIO010000002.1"/>
</dbReference>
<dbReference type="Gene3D" id="3.40.1110.10">
    <property type="entry name" value="Calcium-transporting ATPase, cytoplasmic domain N"/>
    <property type="match status" value="1"/>
</dbReference>
<dbReference type="NCBIfam" id="TIGR01525">
    <property type="entry name" value="ATPase-IB_hvy"/>
    <property type="match status" value="1"/>
</dbReference>
<keyword evidence="5" id="KW-0597">Phosphoprotein</keyword>
<keyword evidence="6 17" id="KW-0812">Transmembrane</keyword>
<protein>
    <recommendedName>
        <fullName evidence="3">P-type Cu(+) transporter</fullName>
        <ecNumber evidence="3">7.2.2.8</ecNumber>
    </recommendedName>
</protein>
<keyword evidence="8 17" id="KW-0547">Nucleotide-binding</keyword>
<evidence type="ECO:0000313" key="19">
    <source>
        <dbReference type="EMBL" id="MFD2168869.1"/>
    </source>
</evidence>
<keyword evidence="10 17" id="KW-0067">ATP-binding</keyword>
<dbReference type="InterPro" id="IPR017969">
    <property type="entry name" value="Heavy-metal-associated_CS"/>
</dbReference>
<keyword evidence="4" id="KW-0813">Transport</keyword>
<dbReference type="Gene3D" id="3.40.50.1000">
    <property type="entry name" value="HAD superfamily/HAD-like"/>
    <property type="match status" value="1"/>
</dbReference>
<keyword evidence="9" id="KW-0187">Copper transport</keyword>
<dbReference type="SUPFAM" id="SSF81653">
    <property type="entry name" value="Calcium ATPase, transduction domain A"/>
    <property type="match status" value="1"/>
</dbReference>
<evidence type="ECO:0000256" key="8">
    <source>
        <dbReference type="ARBA" id="ARBA00022741"/>
    </source>
</evidence>